<name>A0A7V8NRS7_9BACT</name>
<evidence type="ECO:0000313" key="3">
    <source>
        <dbReference type="EMBL" id="MBA0086285.1"/>
    </source>
</evidence>
<dbReference type="SUPFAM" id="SSF56672">
    <property type="entry name" value="DNA/RNA polymerases"/>
    <property type="match status" value="1"/>
</dbReference>
<keyword evidence="3" id="KW-0548">Nucleotidyltransferase</keyword>
<dbReference type="GO" id="GO:0003964">
    <property type="term" value="F:RNA-directed DNA polymerase activity"/>
    <property type="evidence" value="ECO:0007669"/>
    <property type="project" value="UniProtKB-KW"/>
</dbReference>
<dbReference type="InterPro" id="IPR000477">
    <property type="entry name" value="RT_dom"/>
</dbReference>
<keyword evidence="3" id="KW-0695">RNA-directed DNA polymerase</keyword>
<dbReference type="InterPro" id="IPR051083">
    <property type="entry name" value="GrpII_Intron_Splice-Mob/Def"/>
</dbReference>
<accession>A0A7V8NRS7</accession>
<keyword evidence="3" id="KW-0808">Transferase</keyword>
<dbReference type="Pfam" id="PF00078">
    <property type="entry name" value="RVT_1"/>
    <property type="match status" value="1"/>
</dbReference>
<protein>
    <submittedName>
        <fullName evidence="3">Group II intron reverse transcriptase/maturase</fullName>
    </submittedName>
</protein>
<dbReference type="PANTHER" id="PTHR34047">
    <property type="entry name" value="NUCLEAR INTRON MATURASE 1, MITOCHONDRIAL-RELATED"/>
    <property type="match status" value="1"/>
</dbReference>
<dbReference type="CDD" id="cd01651">
    <property type="entry name" value="RT_G2_intron"/>
    <property type="match status" value="1"/>
</dbReference>
<dbReference type="EMBL" id="JACDQQ010001436">
    <property type="protein sequence ID" value="MBA0086285.1"/>
    <property type="molecule type" value="Genomic_DNA"/>
</dbReference>
<evidence type="ECO:0000259" key="2">
    <source>
        <dbReference type="PROSITE" id="PS50878"/>
    </source>
</evidence>
<keyword evidence="4" id="KW-1185">Reference proteome</keyword>
<evidence type="ECO:0000256" key="1">
    <source>
        <dbReference type="ARBA" id="ARBA00034120"/>
    </source>
</evidence>
<organism evidence="3 4">
    <name type="scientific">Candidatus Acidiferrum panamense</name>
    <dbReference type="NCBI Taxonomy" id="2741543"/>
    <lineage>
        <taxon>Bacteria</taxon>
        <taxon>Pseudomonadati</taxon>
        <taxon>Acidobacteriota</taxon>
        <taxon>Terriglobia</taxon>
        <taxon>Candidatus Acidiferrales</taxon>
        <taxon>Candidatus Acidiferrum</taxon>
    </lineage>
</organism>
<dbReference type="PANTHER" id="PTHR34047:SF8">
    <property type="entry name" value="PROTEIN YKFC"/>
    <property type="match status" value="1"/>
</dbReference>
<evidence type="ECO:0000313" key="4">
    <source>
        <dbReference type="Proteomes" id="UP000567293"/>
    </source>
</evidence>
<dbReference type="InterPro" id="IPR043502">
    <property type="entry name" value="DNA/RNA_pol_sf"/>
</dbReference>
<sequence>ARLLEAVFEADFLDCSYGVRPGRNPHHALRALRLHIVTKKVSYVHEADIRSYFTRIDHRWLYKMVAHRIADPVILRLIAKWLKAGVMQDGAVIDAKEGVPQGGPISPVLSNLYLHFTLDLWFAKKIKPQARGEAYLVRFADDFVGCFQYREDADRYQRQLRERFARFNLELAEDKTRLLAFGRFAAPPQGDWRAQRPETFEFLGFKHVCGKARNGRFAVIRLPSLKSRRKFLAQTHQWLTEHWHWRRREQQEHLSMQLRGFYQYFGLHHCERHLNAVRREVQRQWKHRLQSQGQRRKWSWKRLRGRPWFDLPFGSVVHPTV</sequence>
<dbReference type="Proteomes" id="UP000567293">
    <property type="component" value="Unassembled WGS sequence"/>
</dbReference>
<reference evidence="3" key="1">
    <citation type="submission" date="2020-06" db="EMBL/GenBank/DDBJ databases">
        <title>Legume-microbial interactions unlock mineral nutrients during tropical forest succession.</title>
        <authorList>
            <person name="Epihov D.Z."/>
        </authorList>
    </citation>
    <scope>NUCLEOTIDE SEQUENCE [LARGE SCALE GENOMIC DNA]</scope>
    <source>
        <strain evidence="3">Pan2503</strain>
    </source>
</reference>
<feature type="non-terminal residue" evidence="3">
    <location>
        <position position="1"/>
    </location>
</feature>
<dbReference type="PROSITE" id="PS50878">
    <property type="entry name" value="RT_POL"/>
    <property type="match status" value="1"/>
</dbReference>
<proteinExistence type="inferred from homology"/>
<comment type="caution">
    <text evidence="3">The sequence shown here is derived from an EMBL/GenBank/DDBJ whole genome shotgun (WGS) entry which is preliminary data.</text>
</comment>
<comment type="similarity">
    <text evidence="1">Belongs to the bacterial reverse transcriptase family.</text>
</comment>
<gene>
    <name evidence="3" type="ORF">HRJ53_14975</name>
</gene>
<dbReference type="AlphaFoldDB" id="A0A7V8NRS7"/>
<feature type="domain" description="Reverse transcriptase" evidence="2">
    <location>
        <begin position="1"/>
        <end position="207"/>
    </location>
</feature>